<dbReference type="SUPFAM" id="SSF47384">
    <property type="entry name" value="Homodimeric domain of signal transducing histidine kinase"/>
    <property type="match status" value="1"/>
</dbReference>
<dbReference type="SUPFAM" id="SSF55874">
    <property type="entry name" value="ATPase domain of HSP90 chaperone/DNA topoisomerase II/histidine kinase"/>
    <property type="match status" value="1"/>
</dbReference>
<evidence type="ECO:0000256" key="5">
    <source>
        <dbReference type="ARBA" id="ARBA00022777"/>
    </source>
</evidence>
<dbReference type="Pfam" id="PF02518">
    <property type="entry name" value="HATPase_c"/>
    <property type="match status" value="1"/>
</dbReference>
<keyword evidence="5 9" id="KW-0418">Kinase</keyword>
<feature type="transmembrane region" description="Helical" evidence="7">
    <location>
        <begin position="220"/>
        <end position="241"/>
    </location>
</feature>
<dbReference type="InterPro" id="IPR007891">
    <property type="entry name" value="CHASE3"/>
</dbReference>
<dbReference type="GO" id="GO:0007234">
    <property type="term" value="P:osmosensory signaling via phosphorelay pathway"/>
    <property type="evidence" value="ECO:0007669"/>
    <property type="project" value="TreeGrafter"/>
</dbReference>
<keyword evidence="7" id="KW-1133">Transmembrane helix</keyword>
<keyword evidence="7" id="KW-0812">Transmembrane</keyword>
<dbReference type="InterPro" id="IPR003661">
    <property type="entry name" value="HisK_dim/P_dom"/>
</dbReference>
<keyword evidence="3" id="KW-0597">Phosphoprotein</keyword>
<dbReference type="PANTHER" id="PTHR42878:SF15">
    <property type="entry name" value="BACTERIOPHYTOCHROME"/>
    <property type="match status" value="1"/>
</dbReference>
<dbReference type="InterPro" id="IPR036890">
    <property type="entry name" value="HATPase_C_sf"/>
</dbReference>
<dbReference type="GO" id="GO:0030295">
    <property type="term" value="F:protein kinase activator activity"/>
    <property type="evidence" value="ECO:0007669"/>
    <property type="project" value="TreeGrafter"/>
</dbReference>
<proteinExistence type="predicted"/>
<evidence type="ECO:0000256" key="3">
    <source>
        <dbReference type="ARBA" id="ARBA00022553"/>
    </source>
</evidence>
<dbReference type="EMBL" id="CADIKB010000011">
    <property type="protein sequence ID" value="CAB3687734.1"/>
    <property type="molecule type" value="Genomic_DNA"/>
</dbReference>
<accession>A0A6J5B1G0</accession>
<evidence type="ECO:0000313" key="9">
    <source>
        <dbReference type="EMBL" id="CAB3687734.1"/>
    </source>
</evidence>
<evidence type="ECO:0000259" key="8">
    <source>
        <dbReference type="PROSITE" id="PS50109"/>
    </source>
</evidence>
<dbReference type="InterPro" id="IPR004358">
    <property type="entry name" value="Sig_transdc_His_kin-like_C"/>
</dbReference>
<evidence type="ECO:0000256" key="7">
    <source>
        <dbReference type="SAM" id="Phobius"/>
    </source>
</evidence>
<dbReference type="CDD" id="cd00082">
    <property type="entry name" value="HisKA"/>
    <property type="match status" value="1"/>
</dbReference>
<comment type="catalytic activity">
    <reaction evidence="1">
        <text>ATP + protein L-histidine = ADP + protein N-phospho-L-histidine.</text>
        <dbReference type="EC" id="2.7.13.3"/>
    </reaction>
</comment>
<dbReference type="GO" id="GO:0000155">
    <property type="term" value="F:phosphorelay sensor kinase activity"/>
    <property type="evidence" value="ECO:0007669"/>
    <property type="project" value="InterPro"/>
</dbReference>
<dbReference type="PANTHER" id="PTHR42878">
    <property type="entry name" value="TWO-COMPONENT HISTIDINE KINASE"/>
    <property type="match status" value="1"/>
</dbReference>
<sequence length="575" mass="63209">MWAGTFLPHVEILPIHVDNGPSGWRVPASRRSVNDLRANMKLVTKGLLLIAVPSLVELALLGVVFDTQEQTAQAAQWVTTSKQILYQSSALVDPLLRQAARVRTGMVTGDAALLDRHTVWIDVSDRLSKLDALVADTPQQVQRVQNMRRAVDAYRAQTVRISEALHDGQNPRSLAALESGALPQPIVVFRDELAAFGEEASRLDAERSAALARRRERQQYALIAAVIGSMLIWAGTAVVFARSIGRRFEVLTDNAERLGNGRPLAARLSGTDEIAALDAVLHETGARLREAEAEQASLKQRLEARAQELAGVNEELRQETQDNEMFIYSVSHDLRSPLVNLQGFSKELQVSCDELDRIVVEAGLPAAEHKRMAHILDGDVRESLQYLRGAVTQAAAIIEALLRISRAGRLEYQWQRVSVARVVVRIVDNLQSAIEARGAVVTVRDLPPAWGDPAAIEQIFSNLIGNALNYLDPARSGRIEIGALEPEPVEASGPRPLRMRTYYVRDNGLGIPAAYMSKVFRAFQRLHVDVARGDGVGLAVVRRTVERHGGRVWVESAEGAGSTFFVVLPEQPARL</sequence>
<protein>
    <recommendedName>
        <fullName evidence="2">histidine kinase</fullName>
        <ecNumber evidence="2">2.7.13.3</ecNumber>
    </recommendedName>
</protein>
<evidence type="ECO:0000256" key="2">
    <source>
        <dbReference type="ARBA" id="ARBA00012438"/>
    </source>
</evidence>
<feature type="coiled-coil region" evidence="6">
    <location>
        <begin position="274"/>
        <end position="322"/>
    </location>
</feature>
<dbReference type="InterPro" id="IPR036097">
    <property type="entry name" value="HisK_dim/P_sf"/>
</dbReference>
<dbReference type="Gene3D" id="1.10.287.130">
    <property type="match status" value="1"/>
</dbReference>
<dbReference type="Pfam" id="PF05227">
    <property type="entry name" value="CHASE3"/>
    <property type="match status" value="1"/>
</dbReference>
<dbReference type="EC" id="2.7.13.3" evidence="2"/>
<keyword evidence="4 9" id="KW-0808">Transferase</keyword>
<feature type="domain" description="Histidine kinase" evidence="8">
    <location>
        <begin position="329"/>
        <end position="572"/>
    </location>
</feature>
<name>A0A6J5B1G0_9BURK</name>
<feature type="transmembrane region" description="Helical" evidence="7">
    <location>
        <begin position="46"/>
        <end position="65"/>
    </location>
</feature>
<evidence type="ECO:0000256" key="4">
    <source>
        <dbReference type="ARBA" id="ARBA00022679"/>
    </source>
</evidence>
<dbReference type="SMART" id="SM00387">
    <property type="entry name" value="HATPase_c"/>
    <property type="match status" value="1"/>
</dbReference>
<dbReference type="Gene3D" id="3.30.565.10">
    <property type="entry name" value="Histidine kinase-like ATPase, C-terminal domain"/>
    <property type="match status" value="1"/>
</dbReference>
<organism evidence="9 10">
    <name type="scientific">Paraburkholderia phenoliruptrix</name>
    <dbReference type="NCBI Taxonomy" id="252970"/>
    <lineage>
        <taxon>Bacteria</taxon>
        <taxon>Pseudomonadati</taxon>
        <taxon>Pseudomonadota</taxon>
        <taxon>Betaproteobacteria</taxon>
        <taxon>Burkholderiales</taxon>
        <taxon>Burkholderiaceae</taxon>
        <taxon>Paraburkholderia</taxon>
    </lineage>
</organism>
<evidence type="ECO:0000256" key="1">
    <source>
        <dbReference type="ARBA" id="ARBA00000085"/>
    </source>
</evidence>
<reference evidence="9 10" key="1">
    <citation type="submission" date="2020-04" db="EMBL/GenBank/DDBJ databases">
        <authorList>
            <person name="De Canck E."/>
        </authorList>
    </citation>
    <scope>NUCLEOTIDE SEQUENCE [LARGE SCALE GENOMIC DNA]</scope>
    <source>
        <strain evidence="9 10">LMG 22037</strain>
    </source>
</reference>
<dbReference type="Gene3D" id="6.10.340.10">
    <property type="match status" value="1"/>
</dbReference>
<dbReference type="AlphaFoldDB" id="A0A6J5B1G0"/>
<keyword evidence="7" id="KW-0472">Membrane</keyword>
<dbReference type="InterPro" id="IPR003594">
    <property type="entry name" value="HATPase_dom"/>
</dbReference>
<gene>
    <name evidence="9" type="primary">sasA_7</name>
    <name evidence="9" type="ORF">LMG22037_02808</name>
</gene>
<dbReference type="InterPro" id="IPR005467">
    <property type="entry name" value="His_kinase_dom"/>
</dbReference>
<dbReference type="PROSITE" id="PS50109">
    <property type="entry name" value="HIS_KIN"/>
    <property type="match status" value="1"/>
</dbReference>
<dbReference type="InterPro" id="IPR050351">
    <property type="entry name" value="BphY/WalK/GraS-like"/>
</dbReference>
<dbReference type="PRINTS" id="PR00344">
    <property type="entry name" value="BCTRLSENSOR"/>
</dbReference>
<evidence type="ECO:0000313" key="10">
    <source>
        <dbReference type="Proteomes" id="UP000494249"/>
    </source>
</evidence>
<keyword evidence="6" id="KW-0175">Coiled coil</keyword>
<dbReference type="GO" id="GO:0000156">
    <property type="term" value="F:phosphorelay response regulator activity"/>
    <property type="evidence" value="ECO:0007669"/>
    <property type="project" value="TreeGrafter"/>
</dbReference>
<dbReference type="Proteomes" id="UP000494249">
    <property type="component" value="Unassembled WGS sequence"/>
</dbReference>
<evidence type="ECO:0000256" key="6">
    <source>
        <dbReference type="SAM" id="Coils"/>
    </source>
</evidence>